<evidence type="ECO:0000259" key="2">
    <source>
        <dbReference type="Pfam" id="PF13391"/>
    </source>
</evidence>
<protein>
    <recommendedName>
        <fullName evidence="2">HNH nuclease domain-containing protein</fullName>
    </recommendedName>
</protein>
<evidence type="ECO:0000256" key="1">
    <source>
        <dbReference type="SAM" id="MobiDB-lite"/>
    </source>
</evidence>
<reference evidence="3 4" key="1">
    <citation type="journal article" date="2016" name="Genome Announc.">
        <title>Genome Sequence of Madurella mycetomatis mm55, Isolated from a Human Mycetoma Case in Sudan.</title>
        <authorList>
            <person name="Smit S."/>
            <person name="Derks M.F."/>
            <person name="Bervoets S."/>
            <person name="Fahal A."/>
            <person name="van Leeuwen W."/>
            <person name="van Belkum A."/>
            <person name="van de Sande W.W."/>
        </authorList>
    </citation>
    <scope>NUCLEOTIDE SEQUENCE [LARGE SCALE GENOMIC DNA]</scope>
    <source>
        <strain evidence="4">mm55</strain>
    </source>
</reference>
<comment type="caution">
    <text evidence="3">The sequence shown here is derived from an EMBL/GenBank/DDBJ whole genome shotgun (WGS) entry which is preliminary data.</text>
</comment>
<sequence length="228" mass="26295">MQLKQAFTLPKTSDDDRSSKVIHFRHPAYPDTEPDLLRLGALDGDGTQYDITFISCCIFRSNHMDRYCRLPTDPRTINDERNLIILRRDLNHVLDTRRFTFAANQLSGLHHNGALQQPTWGLAVEFLFARFAWTLFTDEHMPFLNGLVRHNVLLFDPSEGRLDEEVLRSSEVRKHAKFCESYSCSRSVSPKKRQRSSQPWSQTDVEAFESERCGVSPFDLEVSDSGED</sequence>
<evidence type="ECO:0000313" key="4">
    <source>
        <dbReference type="Proteomes" id="UP000078237"/>
    </source>
</evidence>
<dbReference type="EMBL" id="LCTW02000277">
    <property type="protein sequence ID" value="KXX75351.1"/>
    <property type="molecule type" value="Genomic_DNA"/>
</dbReference>
<organism evidence="3 4">
    <name type="scientific">Madurella mycetomatis</name>
    <dbReference type="NCBI Taxonomy" id="100816"/>
    <lineage>
        <taxon>Eukaryota</taxon>
        <taxon>Fungi</taxon>
        <taxon>Dikarya</taxon>
        <taxon>Ascomycota</taxon>
        <taxon>Pezizomycotina</taxon>
        <taxon>Sordariomycetes</taxon>
        <taxon>Sordariomycetidae</taxon>
        <taxon>Sordariales</taxon>
        <taxon>Sordariales incertae sedis</taxon>
        <taxon>Madurella</taxon>
    </lineage>
</organism>
<proteinExistence type="predicted"/>
<name>A0A175VW00_9PEZI</name>
<dbReference type="Pfam" id="PF13391">
    <property type="entry name" value="HNH_2"/>
    <property type="match status" value="1"/>
</dbReference>
<feature type="domain" description="HNH nuclease" evidence="2">
    <location>
        <begin position="60"/>
        <end position="101"/>
    </location>
</feature>
<dbReference type="Proteomes" id="UP000078237">
    <property type="component" value="Unassembled WGS sequence"/>
</dbReference>
<gene>
    <name evidence="3" type="ORF">MMYC01_207659</name>
</gene>
<accession>A0A175VW00</accession>
<dbReference type="OrthoDB" id="4590766at2759"/>
<dbReference type="AlphaFoldDB" id="A0A175VW00"/>
<dbReference type="VEuPathDB" id="FungiDB:MMYC01_207659"/>
<evidence type="ECO:0000313" key="3">
    <source>
        <dbReference type="EMBL" id="KXX75351.1"/>
    </source>
</evidence>
<feature type="region of interest" description="Disordered" evidence="1">
    <location>
        <begin position="186"/>
        <end position="207"/>
    </location>
</feature>
<keyword evidence="4" id="KW-1185">Reference proteome</keyword>
<dbReference type="InterPro" id="IPR003615">
    <property type="entry name" value="HNH_nuc"/>
</dbReference>